<evidence type="ECO:0008006" key="3">
    <source>
        <dbReference type="Google" id="ProtNLM"/>
    </source>
</evidence>
<dbReference type="InterPro" id="IPR028082">
    <property type="entry name" value="Peripla_BP_I"/>
</dbReference>
<dbReference type="OrthoDB" id="5984008at2759"/>
<proteinExistence type="predicted"/>
<name>A0A2G9TZW8_TELCI</name>
<sequence length="169" mass="19067">MFHADISGAKLAIPTGNSVAIDHMKEIPVAVGRMIKTAYLEIFESETTHLANYTIVAEYIDGGILRDKPSANRLQLTEEIVCEQVVNRSIAVVIYAPLLQRETQPEYLSRVSSTAYALGFYSIPTIGVMVREAEFSKKKIYPTFVRPTPAYADESYVFLKLLQRLDYRQ</sequence>
<evidence type="ECO:0000313" key="1">
    <source>
        <dbReference type="EMBL" id="PIO63571.1"/>
    </source>
</evidence>
<protein>
    <recommendedName>
        <fullName evidence="3">Receptor ligand binding region domain-containing protein</fullName>
    </recommendedName>
</protein>
<keyword evidence="2" id="KW-1185">Reference proteome</keyword>
<accession>A0A2G9TZW8</accession>
<gene>
    <name evidence="1" type="ORF">TELCIR_14825</name>
</gene>
<reference evidence="1 2" key="1">
    <citation type="submission" date="2015-09" db="EMBL/GenBank/DDBJ databases">
        <title>Draft genome of the parasitic nematode Teladorsagia circumcincta isolate WARC Sus (inbred).</title>
        <authorList>
            <person name="Mitreva M."/>
        </authorList>
    </citation>
    <scope>NUCLEOTIDE SEQUENCE [LARGE SCALE GENOMIC DNA]</scope>
    <source>
        <strain evidence="1 2">S</strain>
    </source>
</reference>
<evidence type="ECO:0000313" key="2">
    <source>
        <dbReference type="Proteomes" id="UP000230423"/>
    </source>
</evidence>
<dbReference type="EMBL" id="KZ350755">
    <property type="protein sequence ID" value="PIO63571.1"/>
    <property type="molecule type" value="Genomic_DNA"/>
</dbReference>
<dbReference type="Proteomes" id="UP000230423">
    <property type="component" value="Unassembled WGS sequence"/>
</dbReference>
<organism evidence="1 2">
    <name type="scientific">Teladorsagia circumcincta</name>
    <name type="common">Brown stomach worm</name>
    <name type="synonym">Ostertagia circumcincta</name>
    <dbReference type="NCBI Taxonomy" id="45464"/>
    <lineage>
        <taxon>Eukaryota</taxon>
        <taxon>Metazoa</taxon>
        <taxon>Ecdysozoa</taxon>
        <taxon>Nematoda</taxon>
        <taxon>Chromadorea</taxon>
        <taxon>Rhabditida</taxon>
        <taxon>Rhabditina</taxon>
        <taxon>Rhabditomorpha</taxon>
        <taxon>Strongyloidea</taxon>
        <taxon>Trichostrongylidae</taxon>
        <taxon>Teladorsagia</taxon>
    </lineage>
</organism>
<feature type="non-terminal residue" evidence="1">
    <location>
        <position position="169"/>
    </location>
</feature>
<dbReference type="Gene3D" id="3.40.50.2300">
    <property type="match status" value="1"/>
</dbReference>
<dbReference type="AlphaFoldDB" id="A0A2G9TZW8"/>
<dbReference type="SUPFAM" id="SSF53822">
    <property type="entry name" value="Periplasmic binding protein-like I"/>
    <property type="match status" value="1"/>
</dbReference>